<dbReference type="Pfam" id="PF00294">
    <property type="entry name" value="PfkB"/>
    <property type="match status" value="1"/>
</dbReference>
<dbReference type="InterPro" id="IPR011611">
    <property type="entry name" value="PfkB_dom"/>
</dbReference>
<keyword evidence="3" id="KW-0511">Multifunctional enzyme</keyword>
<dbReference type="AlphaFoldDB" id="A0A918TZ93"/>
<dbReference type="SUPFAM" id="SSF52374">
    <property type="entry name" value="Nucleotidylyl transferase"/>
    <property type="match status" value="1"/>
</dbReference>
<name>A0A918TZ93_STRCJ</name>
<gene>
    <name evidence="7" type="primary">hldE</name>
    <name evidence="7" type="ORF">GCM10010507_52450</name>
</gene>
<dbReference type="RefSeq" id="WP_190112372.1">
    <property type="nucleotide sequence ID" value="NZ_BMVB01000024.1"/>
</dbReference>
<evidence type="ECO:0000313" key="8">
    <source>
        <dbReference type="Proteomes" id="UP000646244"/>
    </source>
</evidence>
<dbReference type="Pfam" id="PF01467">
    <property type="entry name" value="CTP_transf_like"/>
    <property type="match status" value="1"/>
</dbReference>
<dbReference type="NCBIfam" id="TIGR00125">
    <property type="entry name" value="cyt_tran_rel"/>
    <property type="match status" value="1"/>
</dbReference>
<evidence type="ECO:0000259" key="6">
    <source>
        <dbReference type="Pfam" id="PF01467"/>
    </source>
</evidence>
<feature type="domain" description="Cytidyltransferase-like" evidence="6">
    <location>
        <begin position="328"/>
        <end position="420"/>
    </location>
</feature>
<comment type="caution">
    <text evidence="7">The sequence shown here is derived from an EMBL/GenBank/DDBJ whole genome shotgun (WGS) entry which is preliminary data.</text>
</comment>
<sequence length="476" mass="48591">MSTGTPLLVVGDALLDRDLVGTAERLAPDAPVPVLDGCRELLRPGGAALAAFLAARAGRAVTLVAPLGDDTASRQVRALLEPLVTIVALPLDGALAEKTRVMAGGRPVVRLDRGEGRAAGGTERARRALAEAPAVLVADYARGTAEVLREVLAALAPHTALVWDPHPRGRPPVPGARLVTPTGEEARRFAGGGTDDGESLGAVARTAAELVRRWRAVCVAVTLGRRGALLSQGEGPMLVPAAAQHSGDACGAGDCFAATAAGLLGDGALPAEAVQEAVAAATRYVAEGGARAVTAGPSCADVPAGAPAADALQLARRVRAAGGTVVAAGGCFDLLHAGHVSLLQQARGIGDCLIVCLNSDASVRRRKGAGRPLSTLPDRIRVLQALQCVDAVAVFDEDTPEPLLSRLRPHLWVKGGDYAVEQLPEAARLAAWGGQAVLLPYLDGRSSTLLAERAADSLAAARQTQAPAGAPRPGRR</sequence>
<dbReference type="InterPro" id="IPR029056">
    <property type="entry name" value="Ribokinase-like"/>
</dbReference>
<reference evidence="7" key="2">
    <citation type="submission" date="2020-09" db="EMBL/GenBank/DDBJ databases">
        <authorList>
            <person name="Sun Q."/>
            <person name="Ohkuma M."/>
        </authorList>
    </citation>
    <scope>NUCLEOTIDE SEQUENCE</scope>
    <source>
        <strain evidence="7">JCM 4633</strain>
    </source>
</reference>
<dbReference type="Gene3D" id="3.40.1190.20">
    <property type="match status" value="1"/>
</dbReference>
<protein>
    <submittedName>
        <fullName evidence="7">Bifunctional protein HldE</fullName>
    </submittedName>
</protein>
<evidence type="ECO:0000313" key="7">
    <source>
        <dbReference type="EMBL" id="GHC67825.1"/>
    </source>
</evidence>
<dbReference type="SUPFAM" id="SSF53613">
    <property type="entry name" value="Ribokinase-like"/>
    <property type="match status" value="1"/>
</dbReference>
<feature type="domain" description="Carbohydrate kinase PfkB" evidence="5">
    <location>
        <begin position="7"/>
        <end position="292"/>
    </location>
</feature>
<dbReference type="GO" id="GO:0016779">
    <property type="term" value="F:nucleotidyltransferase activity"/>
    <property type="evidence" value="ECO:0007669"/>
    <property type="project" value="UniProtKB-KW"/>
</dbReference>
<keyword evidence="1" id="KW-0808">Transferase</keyword>
<dbReference type="InterPro" id="IPR014729">
    <property type="entry name" value="Rossmann-like_a/b/a_fold"/>
</dbReference>
<evidence type="ECO:0000256" key="4">
    <source>
        <dbReference type="ARBA" id="ARBA00023277"/>
    </source>
</evidence>
<dbReference type="Gene3D" id="3.40.50.620">
    <property type="entry name" value="HUPs"/>
    <property type="match status" value="1"/>
</dbReference>
<dbReference type="InterPro" id="IPR004821">
    <property type="entry name" value="Cyt_trans-like"/>
</dbReference>
<evidence type="ECO:0000256" key="3">
    <source>
        <dbReference type="ARBA" id="ARBA00023268"/>
    </source>
</evidence>
<keyword evidence="2" id="KW-0548">Nucleotidyltransferase</keyword>
<keyword evidence="4" id="KW-0119">Carbohydrate metabolism</keyword>
<dbReference type="InterPro" id="IPR050385">
    <property type="entry name" value="Archaeal_FAD_synthase"/>
</dbReference>
<reference evidence="7" key="1">
    <citation type="journal article" date="2014" name="Int. J. Syst. Evol. Microbiol.">
        <title>Complete genome sequence of Corynebacterium casei LMG S-19264T (=DSM 44701T), isolated from a smear-ripened cheese.</title>
        <authorList>
            <consortium name="US DOE Joint Genome Institute (JGI-PGF)"/>
            <person name="Walter F."/>
            <person name="Albersmeier A."/>
            <person name="Kalinowski J."/>
            <person name="Ruckert C."/>
        </authorList>
    </citation>
    <scope>NUCLEOTIDE SEQUENCE</scope>
    <source>
        <strain evidence="7">JCM 4633</strain>
    </source>
</reference>
<dbReference type="EMBL" id="BMVB01000024">
    <property type="protein sequence ID" value="GHC67825.1"/>
    <property type="molecule type" value="Genomic_DNA"/>
</dbReference>
<dbReference type="PANTHER" id="PTHR43793:SF2">
    <property type="entry name" value="BIFUNCTIONAL PROTEIN HLDE"/>
    <property type="match status" value="1"/>
</dbReference>
<evidence type="ECO:0000259" key="5">
    <source>
        <dbReference type="Pfam" id="PF00294"/>
    </source>
</evidence>
<dbReference type="PANTHER" id="PTHR43793">
    <property type="entry name" value="FAD SYNTHASE"/>
    <property type="match status" value="1"/>
</dbReference>
<accession>A0A918TZ93</accession>
<dbReference type="Proteomes" id="UP000646244">
    <property type="component" value="Unassembled WGS sequence"/>
</dbReference>
<evidence type="ECO:0000256" key="1">
    <source>
        <dbReference type="ARBA" id="ARBA00022679"/>
    </source>
</evidence>
<organism evidence="7 8">
    <name type="scientific">Streptomyces cinnamoneus</name>
    <name type="common">Streptoverticillium cinnamoneum</name>
    <dbReference type="NCBI Taxonomy" id="53446"/>
    <lineage>
        <taxon>Bacteria</taxon>
        <taxon>Bacillati</taxon>
        <taxon>Actinomycetota</taxon>
        <taxon>Actinomycetes</taxon>
        <taxon>Kitasatosporales</taxon>
        <taxon>Streptomycetaceae</taxon>
        <taxon>Streptomyces</taxon>
        <taxon>Streptomyces cinnamoneus group</taxon>
    </lineage>
</organism>
<evidence type="ECO:0000256" key="2">
    <source>
        <dbReference type="ARBA" id="ARBA00022695"/>
    </source>
</evidence>
<proteinExistence type="predicted"/>